<dbReference type="PANTHER" id="PTHR21716">
    <property type="entry name" value="TRANSMEMBRANE PROTEIN"/>
    <property type="match status" value="1"/>
</dbReference>
<dbReference type="GO" id="GO:0055085">
    <property type="term" value="P:transmembrane transport"/>
    <property type="evidence" value="ECO:0007669"/>
    <property type="project" value="TreeGrafter"/>
</dbReference>
<feature type="transmembrane region" description="Helical" evidence="7">
    <location>
        <begin position="259"/>
        <end position="281"/>
    </location>
</feature>
<gene>
    <name evidence="8" type="ORF">HDF09_001440</name>
</gene>
<evidence type="ECO:0000313" key="9">
    <source>
        <dbReference type="Proteomes" id="UP000568106"/>
    </source>
</evidence>
<proteinExistence type="inferred from homology"/>
<dbReference type="Pfam" id="PF01594">
    <property type="entry name" value="AI-2E_transport"/>
    <property type="match status" value="1"/>
</dbReference>
<feature type="transmembrane region" description="Helical" evidence="7">
    <location>
        <begin position="358"/>
        <end position="387"/>
    </location>
</feature>
<sequence length="395" mass="43594">MGCDTVPSHHREDSPNPRLRLRTPGPERLSAHYLHLNVSTHRRTRLTNPIPDDLTPYEKKTRAQVRGNILFFFVVILLLALAWTLQKELLILYVSALFAVVLMPAVTRIRELKIRNYQPSRGVAIVLLIAAVALVLAVFFTTGLPPVLSDLRNFSAELPHRIPEVVARIKKLPLADKFGIDSLAQRAAGAFDATASYLFTSLPLWLSHLFDILTAAFLCIYFMLEGEHAYHFFLSLFPGAERHRLNNTLKKAERKISKWLVGQGLLMLILGVSSTIVFGLLHVRYFLLLGFLMGLFNLIPIAGGVITIVIAAGVAALDSWTKMGGVLIFYAVYINLENAVLTPRIMRSSVNLMGLTVLVALLLGTALAGIVGALVSVPTAALITVLLEEYAVQKD</sequence>
<feature type="transmembrane region" description="Helical" evidence="7">
    <location>
        <begin position="327"/>
        <end position="346"/>
    </location>
</feature>
<feature type="region of interest" description="Disordered" evidence="6">
    <location>
        <begin position="1"/>
        <end position="24"/>
    </location>
</feature>
<name>A0A7W8IGJ0_9BACT</name>
<evidence type="ECO:0000313" key="8">
    <source>
        <dbReference type="EMBL" id="MBB5316771.1"/>
    </source>
</evidence>
<evidence type="ECO:0000256" key="5">
    <source>
        <dbReference type="ARBA" id="ARBA00023136"/>
    </source>
</evidence>
<feature type="transmembrane region" description="Helical" evidence="7">
    <location>
        <begin position="69"/>
        <end position="85"/>
    </location>
</feature>
<comment type="caution">
    <text evidence="8">The sequence shown here is derived from an EMBL/GenBank/DDBJ whole genome shotgun (WGS) entry which is preliminary data.</text>
</comment>
<organism evidence="8 9">
    <name type="scientific">Tunturiibacter empetritectus</name>
    <dbReference type="NCBI Taxonomy" id="3069691"/>
    <lineage>
        <taxon>Bacteria</taxon>
        <taxon>Pseudomonadati</taxon>
        <taxon>Acidobacteriota</taxon>
        <taxon>Terriglobia</taxon>
        <taxon>Terriglobales</taxon>
        <taxon>Acidobacteriaceae</taxon>
        <taxon>Tunturiibacter</taxon>
    </lineage>
</organism>
<feature type="transmembrane region" description="Helical" evidence="7">
    <location>
        <begin position="205"/>
        <end position="224"/>
    </location>
</feature>
<protein>
    <submittedName>
        <fullName evidence="8">PurR-regulated permease PerM</fullName>
    </submittedName>
</protein>
<reference evidence="8" key="1">
    <citation type="submission" date="2020-08" db="EMBL/GenBank/DDBJ databases">
        <title>Genomic Encyclopedia of Type Strains, Phase IV (KMG-V): Genome sequencing to study the core and pangenomes of soil and plant-associated prokaryotes.</title>
        <authorList>
            <person name="Whitman W."/>
        </authorList>
    </citation>
    <scope>NUCLEOTIDE SEQUENCE [LARGE SCALE GENOMIC DNA]</scope>
    <source>
        <strain evidence="8">M8UP27</strain>
    </source>
</reference>
<keyword evidence="9" id="KW-1185">Reference proteome</keyword>
<keyword evidence="4 7" id="KW-1133">Transmembrane helix</keyword>
<dbReference type="GO" id="GO:0016020">
    <property type="term" value="C:membrane"/>
    <property type="evidence" value="ECO:0007669"/>
    <property type="project" value="UniProtKB-SubCell"/>
</dbReference>
<evidence type="ECO:0000256" key="4">
    <source>
        <dbReference type="ARBA" id="ARBA00022989"/>
    </source>
</evidence>
<comment type="subcellular location">
    <subcellularLocation>
        <location evidence="1">Membrane</location>
        <topology evidence="1">Multi-pass membrane protein</topology>
    </subcellularLocation>
</comment>
<feature type="transmembrane region" description="Helical" evidence="7">
    <location>
        <begin position="91"/>
        <end position="110"/>
    </location>
</feature>
<evidence type="ECO:0000256" key="1">
    <source>
        <dbReference type="ARBA" id="ARBA00004141"/>
    </source>
</evidence>
<evidence type="ECO:0000256" key="6">
    <source>
        <dbReference type="SAM" id="MobiDB-lite"/>
    </source>
</evidence>
<dbReference type="Proteomes" id="UP000568106">
    <property type="component" value="Unassembled WGS sequence"/>
</dbReference>
<evidence type="ECO:0000256" key="7">
    <source>
        <dbReference type="SAM" id="Phobius"/>
    </source>
</evidence>
<feature type="transmembrane region" description="Helical" evidence="7">
    <location>
        <begin position="287"/>
        <end position="315"/>
    </location>
</feature>
<evidence type="ECO:0000256" key="2">
    <source>
        <dbReference type="ARBA" id="ARBA00009773"/>
    </source>
</evidence>
<keyword evidence="3 7" id="KW-0812">Transmembrane</keyword>
<feature type="transmembrane region" description="Helical" evidence="7">
    <location>
        <begin position="122"/>
        <end position="144"/>
    </location>
</feature>
<dbReference type="AlphaFoldDB" id="A0A7W8IGJ0"/>
<dbReference type="EMBL" id="JACHDY010000002">
    <property type="protein sequence ID" value="MBB5316771.1"/>
    <property type="molecule type" value="Genomic_DNA"/>
</dbReference>
<keyword evidence="5 7" id="KW-0472">Membrane</keyword>
<dbReference type="PANTHER" id="PTHR21716:SF66">
    <property type="entry name" value="TRANSPORT PROTEIN SLL0063-RELATED"/>
    <property type="match status" value="1"/>
</dbReference>
<dbReference type="InterPro" id="IPR002549">
    <property type="entry name" value="AI-2E-like"/>
</dbReference>
<evidence type="ECO:0000256" key="3">
    <source>
        <dbReference type="ARBA" id="ARBA00022692"/>
    </source>
</evidence>
<comment type="similarity">
    <text evidence="2">Belongs to the autoinducer-2 exporter (AI-2E) (TC 2.A.86) family.</text>
</comment>
<accession>A0A7W8IGJ0</accession>